<protein>
    <submittedName>
        <fullName evidence="3">Uncharacterized protein</fullName>
    </submittedName>
</protein>
<feature type="transmembrane region" description="Helical" evidence="2">
    <location>
        <begin position="158"/>
        <end position="178"/>
    </location>
</feature>
<feature type="compositionally biased region" description="Basic and acidic residues" evidence="1">
    <location>
        <begin position="218"/>
        <end position="233"/>
    </location>
</feature>
<comment type="caution">
    <text evidence="3">The sequence shown here is derived from an EMBL/GenBank/DDBJ whole genome shotgun (WGS) entry which is preliminary data.</text>
</comment>
<name>A0A176VPD9_MARPO</name>
<keyword evidence="2" id="KW-0472">Membrane</keyword>
<dbReference type="AlphaFoldDB" id="A0A176VPD9"/>
<proteinExistence type="predicted"/>
<accession>A0A176VPD9</accession>
<keyword evidence="2" id="KW-0812">Transmembrane</keyword>
<dbReference type="EMBL" id="LVLJ01003336">
    <property type="protein sequence ID" value="OAE21845.1"/>
    <property type="molecule type" value="Genomic_DNA"/>
</dbReference>
<keyword evidence="4" id="KW-1185">Reference proteome</keyword>
<feature type="compositionally biased region" description="Basic residues" evidence="1">
    <location>
        <begin position="196"/>
        <end position="205"/>
    </location>
</feature>
<sequence>MQLSTPTETALSLTLSWRPGLVWSGLGFNPQLDSHRSRYRRCFRASAIRTPAAHQAQAPGGNRCQGFSDAFIQRGLGLEWDGMGWDGIGLDSMGSTPETCDGLRIIIGKRRGRERGSDEVQVRQIARDVESVAAIVDRSGQIVAEDVLVDGVVALVRLLLLLLLLVVVALMLLVLLVGRGLATHSVARVAVQPHGNGRRGARPRGARGVAQAHARQAHAADESEELRADDNARPRPAHVRAHSLQRLRLRRRAPLRLRAAPAVLEPVVLFPLHAPEVIVHVQRLHRSPAPTPAPAPAPARSPSRRSDGKSRDGQWLASEPLDGASLALAPST</sequence>
<organism evidence="3 4">
    <name type="scientific">Marchantia polymorpha subsp. ruderalis</name>
    <dbReference type="NCBI Taxonomy" id="1480154"/>
    <lineage>
        <taxon>Eukaryota</taxon>
        <taxon>Viridiplantae</taxon>
        <taxon>Streptophyta</taxon>
        <taxon>Embryophyta</taxon>
        <taxon>Marchantiophyta</taxon>
        <taxon>Marchantiopsida</taxon>
        <taxon>Marchantiidae</taxon>
        <taxon>Marchantiales</taxon>
        <taxon>Marchantiaceae</taxon>
        <taxon>Marchantia</taxon>
    </lineage>
</organism>
<evidence type="ECO:0000313" key="3">
    <source>
        <dbReference type="EMBL" id="OAE21845.1"/>
    </source>
</evidence>
<feature type="region of interest" description="Disordered" evidence="1">
    <location>
        <begin position="287"/>
        <end position="332"/>
    </location>
</feature>
<dbReference type="Proteomes" id="UP000077202">
    <property type="component" value="Unassembled WGS sequence"/>
</dbReference>
<gene>
    <name evidence="3" type="ORF">AXG93_138s1160</name>
</gene>
<feature type="compositionally biased region" description="Pro residues" evidence="1">
    <location>
        <begin position="289"/>
        <end position="299"/>
    </location>
</feature>
<reference evidence="3" key="1">
    <citation type="submission" date="2016-03" db="EMBL/GenBank/DDBJ databases">
        <title>Mechanisms controlling the formation of the plant cell surface in tip-growing cells are functionally conserved among land plants.</title>
        <authorList>
            <person name="Honkanen S."/>
            <person name="Jones V.A."/>
            <person name="Morieri G."/>
            <person name="Champion C."/>
            <person name="Hetherington A.J."/>
            <person name="Kelly S."/>
            <person name="Saint-Marcoux D."/>
            <person name="Proust H."/>
            <person name="Prescott H."/>
            <person name="Dolan L."/>
        </authorList>
    </citation>
    <scope>NUCLEOTIDE SEQUENCE [LARGE SCALE GENOMIC DNA]</scope>
    <source>
        <tissue evidence="3">Whole gametophyte</tissue>
    </source>
</reference>
<evidence type="ECO:0000256" key="1">
    <source>
        <dbReference type="SAM" id="MobiDB-lite"/>
    </source>
</evidence>
<keyword evidence="2" id="KW-1133">Transmembrane helix</keyword>
<evidence type="ECO:0000313" key="4">
    <source>
        <dbReference type="Proteomes" id="UP000077202"/>
    </source>
</evidence>
<feature type="region of interest" description="Disordered" evidence="1">
    <location>
        <begin position="193"/>
        <end position="241"/>
    </location>
</feature>
<evidence type="ECO:0000256" key="2">
    <source>
        <dbReference type="SAM" id="Phobius"/>
    </source>
</evidence>